<comment type="caution">
    <text evidence="2">The sequence shown here is derived from an EMBL/GenBank/DDBJ whole genome shotgun (WGS) entry which is preliminary data.</text>
</comment>
<accession>A0A4Z2FZM2</accession>
<evidence type="ECO:0000313" key="2">
    <source>
        <dbReference type="EMBL" id="TNN46285.1"/>
    </source>
</evidence>
<reference evidence="2 3" key="1">
    <citation type="submission" date="2019-03" db="EMBL/GenBank/DDBJ databases">
        <title>First draft genome of Liparis tanakae, snailfish: a comprehensive survey of snailfish specific genes.</title>
        <authorList>
            <person name="Kim W."/>
            <person name="Song I."/>
            <person name="Jeong J.-H."/>
            <person name="Kim D."/>
            <person name="Kim S."/>
            <person name="Ryu S."/>
            <person name="Song J.Y."/>
            <person name="Lee S.K."/>
        </authorList>
    </citation>
    <scope>NUCLEOTIDE SEQUENCE [LARGE SCALE GENOMIC DNA]</scope>
    <source>
        <tissue evidence="2">Muscle</tissue>
    </source>
</reference>
<dbReference type="AlphaFoldDB" id="A0A4Z2FZM2"/>
<dbReference type="EMBL" id="SRLO01000798">
    <property type="protein sequence ID" value="TNN46285.1"/>
    <property type="molecule type" value="Genomic_DNA"/>
</dbReference>
<feature type="region of interest" description="Disordered" evidence="1">
    <location>
        <begin position="1"/>
        <end position="49"/>
    </location>
</feature>
<name>A0A4Z2FZM2_9TELE</name>
<feature type="compositionally biased region" description="Basic and acidic residues" evidence="1">
    <location>
        <begin position="21"/>
        <end position="34"/>
    </location>
</feature>
<keyword evidence="3" id="KW-1185">Reference proteome</keyword>
<gene>
    <name evidence="2" type="ORF">EYF80_043523</name>
</gene>
<proteinExistence type="predicted"/>
<evidence type="ECO:0000313" key="3">
    <source>
        <dbReference type="Proteomes" id="UP000314294"/>
    </source>
</evidence>
<protein>
    <submittedName>
        <fullName evidence="2">Uncharacterized protein</fullName>
    </submittedName>
</protein>
<sequence length="95" mass="10171">MEPQSFHRATGGPGSKRTYARVKETIPPEPDAQRRHTSGLNASLEPLRHTKRLLSTPTAEICYTSTVHRRALNSPLGDLGSVISPVAADGGSGPR</sequence>
<evidence type="ECO:0000256" key="1">
    <source>
        <dbReference type="SAM" id="MobiDB-lite"/>
    </source>
</evidence>
<dbReference type="Proteomes" id="UP000314294">
    <property type="component" value="Unassembled WGS sequence"/>
</dbReference>
<feature type="region of interest" description="Disordered" evidence="1">
    <location>
        <begin position="74"/>
        <end position="95"/>
    </location>
</feature>
<organism evidence="2 3">
    <name type="scientific">Liparis tanakae</name>
    <name type="common">Tanaka's snailfish</name>
    <dbReference type="NCBI Taxonomy" id="230148"/>
    <lineage>
        <taxon>Eukaryota</taxon>
        <taxon>Metazoa</taxon>
        <taxon>Chordata</taxon>
        <taxon>Craniata</taxon>
        <taxon>Vertebrata</taxon>
        <taxon>Euteleostomi</taxon>
        <taxon>Actinopterygii</taxon>
        <taxon>Neopterygii</taxon>
        <taxon>Teleostei</taxon>
        <taxon>Neoteleostei</taxon>
        <taxon>Acanthomorphata</taxon>
        <taxon>Eupercaria</taxon>
        <taxon>Perciformes</taxon>
        <taxon>Cottioidei</taxon>
        <taxon>Cottales</taxon>
        <taxon>Liparidae</taxon>
        <taxon>Liparis</taxon>
    </lineage>
</organism>